<protein>
    <recommendedName>
        <fullName evidence="3">LOB domain-containing protein</fullName>
    </recommendedName>
</protein>
<evidence type="ECO:0000256" key="2">
    <source>
        <dbReference type="SAM" id="MobiDB-lite"/>
    </source>
</evidence>
<dbReference type="PANTHER" id="PTHR31301">
    <property type="entry name" value="LOB DOMAIN-CONTAINING PROTEIN 4-RELATED"/>
    <property type="match status" value="1"/>
</dbReference>
<accession>A0AAN9LD35</accession>
<proteinExistence type="inferred from homology"/>
<sequence length="208" mass="23161">MSTRATPCASCKYTRRRCTAGCVFAVHFPAENQQRFACVHHVIGTANVGNMLKQLTEESDREGAMKTVVYQTEARVRDPINGCMGFITEMEEKFHKLQKELDKGKKELLEYMTPEVMQILLDNPQMTLPPPSLLTPLSNLNSLYHDSTVNFAPPILVGPTDGHLVFHEPPPPDRFQFNAAKQNQQQPQPSQSNHAGAVATAVPFSSIK</sequence>
<dbReference type="InterPro" id="IPR004883">
    <property type="entry name" value="LOB"/>
</dbReference>
<evidence type="ECO:0000259" key="3">
    <source>
        <dbReference type="PROSITE" id="PS50891"/>
    </source>
</evidence>
<feature type="domain" description="LOB" evidence="3">
    <location>
        <begin position="6"/>
        <end position="108"/>
    </location>
</feature>
<keyword evidence="5" id="KW-1185">Reference proteome</keyword>
<feature type="compositionally biased region" description="Low complexity" evidence="2">
    <location>
        <begin position="182"/>
        <end position="193"/>
    </location>
</feature>
<evidence type="ECO:0000313" key="5">
    <source>
        <dbReference type="Proteomes" id="UP001367508"/>
    </source>
</evidence>
<name>A0AAN9LD35_CANGL</name>
<dbReference type="AlphaFoldDB" id="A0AAN9LD35"/>
<gene>
    <name evidence="4" type="ORF">VNO77_25332</name>
</gene>
<dbReference type="PROSITE" id="PS50891">
    <property type="entry name" value="LOB"/>
    <property type="match status" value="1"/>
</dbReference>
<evidence type="ECO:0000256" key="1">
    <source>
        <dbReference type="ARBA" id="ARBA00005474"/>
    </source>
</evidence>
<dbReference type="PANTHER" id="PTHR31301:SF68">
    <property type="entry name" value="LOB DOMAIN-CONTAINING PROTEIN 32-RELATED"/>
    <property type="match status" value="1"/>
</dbReference>
<organism evidence="4 5">
    <name type="scientific">Canavalia gladiata</name>
    <name type="common">Sword bean</name>
    <name type="synonym">Dolichos gladiatus</name>
    <dbReference type="NCBI Taxonomy" id="3824"/>
    <lineage>
        <taxon>Eukaryota</taxon>
        <taxon>Viridiplantae</taxon>
        <taxon>Streptophyta</taxon>
        <taxon>Embryophyta</taxon>
        <taxon>Tracheophyta</taxon>
        <taxon>Spermatophyta</taxon>
        <taxon>Magnoliopsida</taxon>
        <taxon>eudicotyledons</taxon>
        <taxon>Gunneridae</taxon>
        <taxon>Pentapetalae</taxon>
        <taxon>rosids</taxon>
        <taxon>fabids</taxon>
        <taxon>Fabales</taxon>
        <taxon>Fabaceae</taxon>
        <taxon>Papilionoideae</taxon>
        <taxon>50 kb inversion clade</taxon>
        <taxon>NPAAA clade</taxon>
        <taxon>indigoferoid/millettioid clade</taxon>
        <taxon>Phaseoleae</taxon>
        <taxon>Canavalia</taxon>
    </lineage>
</organism>
<dbReference type="EMBL" id="JAYMYQ010000005">
    <property type="protein sequence ID" value="KAK7331118.1"/>
    <property type="molecule type" value="Genomic_DNA"/>
</dbReference>
<dbReference type="Pfam" id="PF03195">
    <property type="entry name" value="LOB"/>
    <property type="match status" value="1"/>
</dbReference>
<comment type="caution">
    <text evidence="4">The sequence shown here is derived from an EMBL/GenBank/DDBJ whole genome shotgun (WGS) entry which is preliminary data.</text>
</comment>
<dbReference type="Proteomes" id="UP001367508">
    <property type="component" value="Unassembled WGS sequence"/>
</dbReference>
<comment type="similarity">
    <text evidence="1">Belongs to the LOB domain-containing protein family.</text>
</comment>
<evidence type="ECO:0000313" key="4">
    <source>
        <dbReference type="EMBL" id="KAK7331118.1"/>
    </source>
</evidence>
<reference evidence="4 5" key="1">
    <citation type="submission" date="2024-01" db="EMBL/GenBank/DDBJ databases">
        <title>The genomes of 5 underutilized Papilionoideae crops provide insights into root nodulation and disease resistanc.</title>
        <authorList>
            <person name="Jiang F."/>
        </authorList>
    </citation>
    <scope>NUCLEOTIDE SEQUENCE [LARGE SCALE GENOMIC DNA]</scope>
    <source>
        <strain evidence="4">LVBAO_FW01</strain>
        <tissue evidence="4">Leaves</tissue>
    </source>
</reference>
<feature type="region of interest" description="Disordered" evidence="2">
    <location>
        <begin position="171"/>
        <end position="208"/>
    </location>
</feature>